<dbReference type="PANTHER" id="PTHR43133">
    <property type="entry name" value="RNA POLYMERASE ECF-TYPE SIGMA FACTO"/>
    <property type="match status" value="1"/>
</dbReference>
<gene>
    <name evidence="9" type="ORF">HUN84_11090</name>
</gene>
<dbReference type="InterPro" id="IPR016032">
    <property type="entry name" value="Sig_transdc_resp-reg_C-effctor"/>
</dbReference>
<dbReference type="Gene3D" id="1.10.1740.10">
    <property type="match status" value="1"/>
</dbReference>
<comment type="caution">
    <text evidence="9">The sequence shown here is derived from an EMBL/GenBank/DDBJ whole genome shotgun (WGS) entry which is preliminary data.</text>
</comment>
<comment type="similarity">
    <text evidence="1">Belongs to the sigma-70 factor family.</text>
</comment>
<accession>A0ABX2LQT4</accession>
<dbReference type="RefSeq" id="WP_053031018.1">
    <property type="nucleotide sequence ID" value="NZ_CUEE01000011.1"/>
</dbReference>
<keyword evidence="3" id="KW-0805">Transcription regulation</keyword>
<evidence type="ECO:0000313" key="9">
    <source>
        <dbReference type="EMBL" id="NUI83259.1"/>
    </source>
</evidence>
<dbReference type="SUPFAM" id="SSF88946">
    <property type="entry name" value="Sigma2 domain of RNA polymerase sigma factors"/>
    <property type="match status" value="1"/>
</dbReference>
<evidence type="ECO:0000256" key="5">
    <source>
        <dbReference type="ARBA" id="ARBA00023125"/>
    </source>
</evidence>
<evidence type="ECO:0000256" key="2">
    <source>
        <dbReference type="ARBA" id="ARBA00021245"/>
    </source>
</evidence>
<evidence type="ECO:0000256" key="7">
    <source>
        <dbReference type="ARBA" id="ARBA00024701"/>
    </source>
</evidence>
<dbReference type="InterPro" id="IPR007627">
    <property type="entry name" value="RNA_pol_sigma70_r2"/>
</dbReference>
<keyword evidence="5" id="KW-0238">DNA-binding</keyword>
<evidence type="ECO:0000256" key="3">
    <source>
        <dbReference type="ARBA" id="ARBA00023015"/>
    </source>
</evidence>
<evidence type="ECO:0000256" key="4">
    <source>
        <dbReference type="ARBA" id="ARBA00023082"/>
    </source>
</evidence>
<evidence type="ECO:0000259" key="8">
    <source>
        <dbReference type="Pfam" id="PF04542"/>
    </source>
</evidence>
<keyword evidence="4" id="KW-0731">Sigma factor</keyword>
<keyword evidence="6" id="KW-0804">Transcription</keyword>
<reference evidence="9 10" key="1">
    <citation type="submission" date="2020-06" db="EMBL/GenBank/DDBJ databases">
        <title>Staphylococcus borealis sp. nov. -A novel member of the Staphylococcaceae family isolated from skin and blood in humans.</title>
        <authorList>
            <person name="Pain M."/>
            <person name="Wolden R."/>
            <person name="Jaen-Luchoro D."/>
            <person name="Salva-Serra F."/>
            <person name="Iglesias B.P."/>
            <person name="Karlsson R."/>
            <person name="Klingenberg C."/>
            <person name="Cavanagh J.P."/>
        </authorList>
    </citation>
    <scope>NUCLEOTIDE SEQUENCE [LARGE SCALE GENOMIC DNA]</scope>
    <source>
        <strain evidence="9 10">58-22</strain>
    </source>
</reference>
<dbReference type="SUPFAM" id="SSF46894">
    <property type="entry name" value="C-terminal effector domain of the bipartite response regulators"/>
    <property type="match status" value="1"/>
</dbReference>
<sequence>MAHQFKQLEETFKAFQNSHCSLERERLFIEIVNHIQPKLIQKFKSSRVQNEEIEDLVQESLIRIYLALHTFDFSTNVPFEHYLNCIVRSMRNDFWRRKYTEMNKRDSMINDYVIEYRLNQSIKRIEEACMLHEQRKMLARSLTALSQFERCVAQLLMSDYTPNEIAKHLGIKDKVVYNSIQRCKIKMKCYLLKHH</sequence>
<dbReference type="Pfam" id="PF04542">
    <property type="entry name" value="Sigma70_r2"/>
    <property type="match status" value="1"/>
</dbReference>
<name>A0ABX2LQT4_9STAP</name>
<dbReference type="NCBIfam" id="TIGR02937">
    <property type="entry name" value="sigma70-ECF"/>
    <property type="match status" value="1"/>
</dbReference>
<dbReference type="Proteomes" id="UP000610527">
    <property type="component" value="Unassembled WGS sequence"/>
</dbReference>
<organism evidence="9 10">
    <name type="scientific">Staphylococcus borealis</name>
    <dbReference type="NCBI Taxonomy" id="2742203"/>
    <lineage>
        <taxon>Bacteria</taxon>
        <taxon>Bacillati</taxon>
        <taxon>Bacillota</taxon>
        <taxon>Bacilli</taxon>
        <taxon>Bacillales</taxon>
        <taxon>Staphylococcaceae</taxon>
        <taxon>Staphylococcus</taxon>
    </lineage>
</organism>
<evidence type="ECO:0000256" key="1">
    <source>
        <dbReference type="ARBA" id="ARBA00007788"/>
    </source>
</evidence>
<dbReference type="Gene3D" id="1.10.10.10">
    <property type="entry name" value="Winged helix-like DNA-binding domain superfamily/Winged helix DNA-binding domain"/>
    <property type="match status" value="1"/>
</dbReference>
<protein>
    <recommendedName>
        <fullName evidence="2">RNA polymerase sigma factor SigS</fullName>
    </recommendedName>
</protein>
<dbReference type="GeneID" id="74187146"/>
<feature type="domain" description="RNA polymerase sigma-70 region 2" evidence="8">
    <location>
        <begin position="34"/>
        <end position="98"/>
    </location>
</feature>
<dbReference type="InterPro" id="IPR036388">
    <property type="entry name" value="WH-like_DNA-bd_sf"/>
</dbReference>
<keyword evidence="10" id="KW-1185">Reference proteome</keyword>
<proteinExistence type="inferred from homology"/>
<dbReference type="InterPro" id="IPR014284">
    <property type="entry name" value="RNA_pol_sigma-70_dom"/>
</dbReference>
<comment type="function">
    <text evidence="7">Sigma factors are initiation factors that promote the attachment of RNA polymerase to specific initiation sites and are then released. Sigma-S contributes to the protection against external stress, thus playing a role in cellular fitness and survival.</text>
</comment>
<dbReference type="InterPro" id="IPR039425">
    <property type="entry name" value="RNA_pol_sigma-70-like"/>
</dbReference>
<evidence type="ECO:0000256" key="6">
    <source>
        <dbReference type="ARBA" id="ARBA00023163"/>
    </source>
</evidence>
<evidence type="ECO:0000313" key="10">
    <source>
        <dbReference type="Proteomes" id="UP000610527"/>
    </source>
</evidence>
<dbReference type="InterPro" id="IPR013325">
    <property type="entry name" value="RNA_pol_sigma_r2"/>
</dbReference>
<dbReference type="PANTHER" id="PTHR43133:SF8">
    <property type="entry name" value="RNA POLYMERASE SIGMA FACTOR HI_1459-RELATED"/>
    <property type="match status" value="1"/>
</dbReference>
<dbReference type="EMBL" id="JABVEG010000008">
    <property type="protein sequence ID" value="NUI83259.1"/>
    <property type="molecule type" value="Genomic_DNA"/>
</dbReference>